<dbReference type="InterPro" id="IPR022398">
    <property type="entry name" value="Peptidase_S8_His-AS"/>
</dbReference>
<dbReference type="InterPro" id="IPR034216">
    <property type="entry name" value="C5a_Peptidase"/>
</dbReference>
<dbReference type="CDD" id="cd07475">
    <property type="entry name" value="Peptidases_S8_C5a_Peptidase"/>
    <property type="match status" value="1"/>
</dbReference>
<dbReference type="InterPro" id="IPR003137">
    <property type="entry name" value="PA_domain"/>
</dbReference>
<evidence type="ECO:0000259" key="14">
    <source>
        <dbReference type="Pfam" id="PF02225"/>
    </source>
</evidence>
<keyword evidence="6 9" id="KW-0378">Hydrolase</keyword>
<dbReference type="GO" id="GO:0016020">
    <property type="term" value="C:membrane"/>
    <property type="evidence" value="ECO:0007669"/>
    <property type="project" value="InterPro"/>
</dbReference>
<dbReference type="Gene3D" id="2.60.40.10">
    <property type="entry name" value="Immunoglobulins"/>
    <property type="match status" value="1"/>
</dbReference>
<dbReference type="InterPro" id="IPR036852">
    <property type="entry name" value="Peptidase_S8/S53_dom_sf"/>
</dbReference>
<dbReference type="PROSITE" id="PS00136">
    <property type="entry name" value="SUBTILASE_ASP"/>
    <property type="match status" value="1"/>
</dbReference>
<dbReference type="PROSITE" id="PS00137">
    <property type="entry name" value="SUBTILASE_HIS"/>
    <property type="match status" value="1"/>
</dbReference>
<evidence type="ECO:0000256" key="3">
    <source>
        <dbReference type="ARBA" id="ARBA00022670"/>
    </source>
</evidence>
<name>A0A5D4KFF3_9BACI</name>
<feature type="chain" id="PRO_5038733324" evidence="12">
    <location>
        <begin position="24"/>
        <end position="1353"/>
    </location>
</feature>
<dbReference type="InterPro" id="IPR000209">
    <property type="entry name" value="Peptidase_S8/S53_dom"/>
</dbReference>
<evidence type="ECO:0000256" key="11">
    <source>
        <dbReference type="SAM" id="MobiDB-lite"/>
    </source>
</evidence>
<keyword evidence="3 9" id="KW-0645">Protease</keyword>
<evidence type="ECO:0000256" key="6">
    <source>
        <dbReference type="ARBA" id="ARBA00022801"/>
    </source>
</evidence>
<feature type="active site" description="Charge relay system" evidence="8 9">
    <location>
        <position position="255"/>
    </location>
</feature>
<dbReference type="Pfam" id="PF02225">
    <property type="entry name" value="PA"/>
    <property type="match status" value="1"/>
</dbReference>
<gene>
    <name evidence="16" type="ORF">FZC79_07640</name>
</gene>
<dbReference type="Pfam" id="PF00082">
    <property type="entry name" value="Peptidase_S8"/>
    <property type="match status" value="1"/>
</dbReference>
<dbReference type="PRINTS" id="PR00723">
    <property type="entry name" value="SUBTILISIN"/>
</dbReference>
<dbReference type="InterPro" id="IPR051048">
    <property type="entry name" value="Peptidase_S8/S53_subtilisin"/>
</dbReference>
<sequence length="1353" mass="146054">MNLRKSFIFVVMFFMLLSNVSLANGLPEREAQPNNKKNNSTIKETSEEQYEDNDIVRVIVELESAPAIEYAQEAGLSYSELTSEKKGSLKNSLLKEQQAVKSQLKSKNISVEYKNNFTTVFNGFSGETEFGNLTEVKSLPQVKEVHISHEYERPEEQPDMVYSKELVEAQKTWQNYGYDGEGMVVGIIDTGVDPSHKDMILSADTTPEITELAVNKFVGQAHIEGKYFTEKVPFGYNYADQNNEILDLGPGASHHGMHVAGTVAANGDEENGGIKGVAPEAQLLALKVFGNDPEMPSTWSDIYVKAIDDSIELGADVLNMSLGSTAAFVRSEDPEQQAIARAVENGVLMAISAGNSAHLGNGWSNPYASNPDVGVVGSPGLSTDSLQVASLENQKIQVDGFQVKLDGEVYKTIGYKKQDTPLMLDLFKNKEMEVVYVGDGQPDKYEDKDVEGKIVFVVRTGGFFYAQIEAAAEAAGAAGVIVRGAEGHGDYVSMALDSPTIPMVSLSISDGNDLLEKVTTEGKDFSVIFDGSMIAANNPAAGTLSAFTSWGVTPNLDFKPEITAPGGQIYSTLQNDQYGIMSGTSMAAPHVAGGSALVTQRVEKDFAGVTGFDKVQLSKNILMNTAAPVIDKGLVNDYFGWDLPYSPRRQGAGVMQLHAAMSTPVVVTETGSSEGKVALREIGNITTFNLSAENFSSEAVNYDLTANVQTDFAAESLLGYAADGLEAQKIIDSTVKFTVNGEEVTSVNIPANGSVDFQVEVDVTNAKVLADDLVTPVAIDEVFENGYFVEGFVSLTSNELVSTMNTNATEANSVSEGIYIGGEVNKYYSLLEFMNSSNKAEELNAAGLENVKLYQEGKIASASDILVDGGWIAAQEDYQVGDLAGTYTKVDGTTYQPEQPEFVEKEIHPELTVPFVGFKGDWGAAPIVDGSVYEGADSFYGATGLVARDGVAENGSQNYSYLGYNPANGNFSEDVIAISPNGDDVQEEAIPIVSFLRNASLVEYNVLDENGEFLRKLRSEYDVRKHYYDGGAASNYSLSPVREWDGTIKGELVEDGTYYYEIKSTLDFTGKEAQSKKFKVVVDTVAPTVSATFENETLNIDYQDQGIGSGYIDVLVNGESVLEAPLSSETDEYKMSGISPYGAIVEVVAYDFAGNTSSYTIEGAGDTTIPAIIATTPDALGVYGTSEVEVAGYVTDGSEITSFTIDGEEVTLTEGEDGKWLFSKTLTLQDGVHKISIAGEDQKGNKIEFKRTIFVDTTAAEITVNSALEVASDATTYELDLTLSDNFEEVRLFIDGSEEYYNALAEPYVMEGFTHNFTKTVELEEGTNTFVVEVEDLAGHVTTKTVTVTRAAE</sequence>
<feature type="domain" description="C5a peptidase/Subtilisin-like protease SBT2-like Fn3-like" evidence="15">
    <location>
        <begin position="677"/>
        <end position="799"/>
    </location>
</feature>
<dbReference type="InterPro" id="IPR010435">
    <property type="entry name" value="C5a/SBT2-like_Fn3"/>
</dbReference>
<dbReference type="GO" id="GO:0006508">
    <property type="term" value="P:proteolysis"/>
    <property type="evidence" value="ECO:0007669"/>
    <property type="project" value="UniProtKB-KW"/>
</dbReference>
<keyword evidence="4 12" id="KW-0732">Signal</keyword>
<dbReference type="PROSITE" id="PS51892">
    <property type="entry name" value="SUBTILASE"/>
    <property type="match status" value="1"/>
</dbReference>
<accession>A0A5D4KFF3</accession>
<dbReference type="InterPro" id="IPR046450">
    <property type="entry name" value="PA_dom_sf"/>
</dbReference>
<dbReference type="Gene3D" id="2.60.40.1710">
    <property type="entry name" value="Subtilisin-like superfamily"/>
    <property type="match status" value="1"/>
</dbReference>
<evidence type="ECO:0000256" key="7">
    <source>
        <dbReference type="ARBA" id="ARBA00022825"/>
    </source>
</evidence>
<evidence type="ECO:0000256" key="2">
    <source>
        <dbReference type="ARBA" id="ARBA00022525"/>
    </source>
</evidence>
<dbReference type="InterPro" id="IPR023828">
    <property type="entry name" value="Peptidase_S8_Ser-AS"/>
</dbReference>
<reference evidence="16 17" key="1">
    <citation type="submission" date="2019-08" db="EMBL/GenBank/DDBJ databases">
        <title>Bacillus genomes from the desert of Cuatro Cienegas, Coahuila.</title>
        <authorList>
            <person name="Olmedo-Alvarez G."/>
        </authorList>
    </citation>
    <scope>NUCLEOTIDE SEQUENCE [LARGE SCALE GENOMIC DNA]</scope>
    <source>
        <strain evidence="16 17">CH40_1T</strain>
    </source>
</reference>
<dbReference type="InterPro" id="IPR013783">
    <property type="entry name" value="Ig-like_fold"/>
</dbReference>
<evidence type="ECO:0000256" key="12">
    <source>
        <dbReference type="SAM" id="SignalP"/>
    </source>
</evidence>
<dbReference type="Pfam" id="PF06280">
    <property type="entry name" value="fn3_5"/>
    <property type="match status" value="1"/>
</dbReference>
<evidence type="ECO:0000259" key="15">
    <source>
        <dbReference type="Pfam" id="PF06280"/>
    </source>
</evidence>
<evidence type="ECO:0000256" key="9">
    <source>
        <dbReference type="PROSITE-ProRule" id="PRU01240"/>
    </source>
</evidence>
<evidence type="ECO:0000313" key="16">
    <source>
        <dbReference type="EMBL" id="TYR76017.1"/>
    </source>
</evidence>
<comment type="caution">
    <text evidence="16">The sequence shown here is derived from an EMBL/GenBank/DDBJ whole genome shotgun (WGS) entry which is preliminary data.</text>
</comment>
<dbReference type="RefSeq" id="WP_148946235.1">
    <property type="nucleotide sequence ID" value="NZ_VTEH01000004.1"/>
</dbReference>
<feature type="active site" description="Charge relay system" evidence="8 9">
    <location>
        <position position="585"/>
    </location>
</feature>
<feature type="domain" description="PA" evidence="14">
    <location>
        <begin position="433"/>
        <end position="514"/>
    </location>
</feature>
<feature type="region of interest" description="Disordered" evidence="11">
    <location>
        <begin position="27"/>
        <end position="49"/>
    </location>
</feature>
<feature type="domain" description="Peptidase S8/S53" evidence="13">
    <location>
        <begin position="180"/>
        <end position="641"/>
    </location>
</feature>
<evidence type="ECO:0000256" key="4">
    <source>
        <dbReference type="ARBA" id="ARBA00022729"/>
    </source>
</evidence>
<evidence type="ECO:0000256" key="10">
    <source>
        <dbReference type="RuleBase" id="RU003355"/>
    </source>
</evidence>
<keyword evidence="7 9" id="KW-0720">Serine protease</keyword>
<evidence type="ECO:0000313" key="17">
    <source>
        <dbReference type="Proteomes" id="UP000323317"/>
    </source>
</evidence>
<dbReference type="PROSITE" id="PS00138">
    <property type="entry name" value="SUBTILASE_SER"/>
    <property type="match status" value="1"/>
</dbReference>
<organism evidence="16 17">
    <name type="scientific">Rossellomorea vietnamensis</name>
    <dbReference type="NCBI Taxonomy" id="218284"/>
    <lineage>
        <taxon>Bacteria</taxon>
        <taxon>Bacillati</taxon>
        <taxon>Bacillota</taxon>
        <taxon>Bacilli</taxon>
        <taxon>Bacillales</taxon>
        <taxon>Bacillaceae</taxon>
        <taxon>Rossellomorea</taxon>
    </lineage>
</organism>
<dbReference type="SUPFAM" id="SSF52025">
    <property type="entry name" value="PA domain"/>
    <property type="match status" value="1"/>
</dbReference>
<feature type="active site" description="Charge relay system" evidence="8 9">
    <location>
        <position position="189"/>
    </location>
</feature>
<feature type="compositionally biased region" description="Polar residues" evidence="11">
    <location>
        <begin position="32"/>
        <end position="43"/>
    </location>
</feature>
<dbReference type="PANTHER" id="PTHR43399:SF4">
    <property type="entry name" value="CELL WALL-ASSOCIATED PROTEASE"/>
    <property type="match status" value="1"/>
</dbReference>
<protein>
    <submittedName>
        <fullName evidence="16">S8 family serine peptidase</fullName>
    </submittedName>
</protein>
<dbReference type="Gene3D" id="2.60.40.4070">
    <property type="match status" value="1"/>
</dbReference>
<evidence type="ECO:0000259" key="13">
    <source>
        <dbReference type="Pfam" id="PF00082"/>
    </source>
</evidence>
<dbReference type="InterPro" id="IPR023827">
    <property type="entry name" value="Peptidase_S8_Asp-AS"/>
</dbReference>
<dbReference type="SUPFAM" id="SSF52743">
    <property type="entry name" value="Subtilisin-like"/>
    <property type="match status" value="1"/>
</dbReference>
<dbReference type="Gene3D" id="3.50.30.30">
    <property type="match status" value="1"/>
</dbReference>
<comment type="similarity">
    <text evidence="1 9 10">Belongs to the peptidase S8 family.</text>
</comment>
<feature type="signal peptide" evidence="12">
    <location>
        <begin position="1"/>
        <end position="23"/>
    </location>
</feature>
<dbReference type="EMBL" id="VTEH01000004">
    <property type="protein sequence ID" value="TYR76017.1"/>
    <property type="molecule type" value="Genomic_DNA"/>
</dbReference>
<dbReference type="Gene3D" id="3.40.50.200">
    <property type="entry name" value="Peptidase S8/S53 domain"/>
    <property type="match status" value="1"/>
</dbReference>
<dbReference type="Proteomes" id="UP000323317">
    <property type="component" value="Unassembled WGS sequence"/>
</dbReference>
<keyword evidence="5" id="KW-0677">Repeat</keyword>
<evidence type="ECO:0000256" key="1">
    <source>
        <dbReference type="ARBA" id="ARBA00011073"/>
    </source>
</evidence>
<evidence type="ECO:0000256" key="8">
    <source>
        <dbReference type="PIRSR" id="PIRSR615500-1"/>
    </source>
</evidence>
<dbReference type="PANTHER" id="PTHR43399">
    <property type="entry name" value="SUBTILISIN-RELATED"/>
    <property type="match status" value="1"/>
</dbReference>
<evidence type="ECO:0000256" key="5">
    <source>
        <dbReference type="ARBA" id="ARBA00022737"/>
    </source>
</evidence>
<proteinExistence type="inferred from homology"/>
<dbReference type="InterPro" id="IPR015500">
    <property type="entry name" value="Peptidase_S8_subtilisin-rel"/>
</dbReference>
<dbReference type="GO" id="GO:0004252">
    <property type="term" value="F:serine-type endopeptidase activity"/>
    <property type="evidence" value="ECO:0007669"/>
    <property type="project" value="UniProtKB-UniRule"/>
</dbReference>
<keyword evidence="2" id="KW-0964">Secreted</keyword>